<dbReference type="EMBL" id="JAPQKL010000001">
    <property type="protein sequence ID" value="KAJ5146137.1"/>
    <property type="molecule type" value="Genomic_DNA"/>
</dbReference>
<comment type="caution">
    <text evidence="1">The sequence shown here is derived from an EMBL/GenBank/DDBJ whole genome shotgun (WGS) entry which is preliminary data.</text>
</comment>
<dbReference type="SUPFAM" id="SSF51197">
    <property type="entry name" value="Clavaminate synthase-like"/>
    <property type="match status" value="1"/>
</dbReference>
<proteinExistence type="predicted"/>
<evidence type="ECO:0000313" key="2">
    <source>
        <dbReference type="Proteomes" id="UP001149079"/>
    </source>
</evidence>
<reference evidence="1" key="1">
    <citation type="submission" date="2022-11" db="EMBL/GenBank/DDBJ databases">
        <authorList>
            <person name="Petersen C."/>
        </authorList>
    </citation>
    <scope>NUCLEOTIDE SEQUENCE</scope>
    <source>
        <strain evidence="1">IBT 22155</strain>
    </source>
</reference>
<accession>A0A9W9HFX2</accession>
<evidence type="ECO:0000313" key="1">
    <source>
        <dbReference type="EMBL" id="KAJ5146137.1"/>
    </source>
</evidence>
<dbReference type="PANTHER" id="PTHR31630:SF6">
    <property type="entry name" value="PHYTANOYL-COA DIOXYGENASE-RELATED"/>
    <property type="match status" value="1"/>
</dbReference>
<sequence>MSTTTAVKEQIEVDFTPKEHYGDWRDEFQREGCIILRNVISPERAKYYADKQIEWLKNFELGFDEKDESTWTAEHLPVSFRGGRYFYGVTHEKSVWEARTEPGVIDAFAKLWETEELLCSFDGIKIDLPRRKDVKWTPWPHCDHNPDIKGLTCVQGMLNFAPSGPKDGGLIWMKGSAKVFNEFFAEKRKNEDADNHQHKHQEFFKFHDDHVKWFEERGYEFTKLELGPGDLALWDSRTVHHSCFAEGDQIRHAQYICMMPKRFATEEALKMKKYCFEHYMPNTHLPHRNIFPATDKPIRDGALCPKDRSEPFEKPVLTDAVLKLAGVKPY</sequence>
<dbReference type="RefSeq" id="XP_056526611.1">
    <property type="nucleotide sequence ID" value="XM_056661445.1"/>
</dbReference>
<name>A0A9W9HFX2_9EURO</name>
<dbReference type="Gene3D" id="2.60.120.620">
    <property type="entry name" value="q2cbj1_9rhob like domain"/>
    <property type="match status" value="1"/>
</dbReference>
<dbReference type="GeneID" id="81400615"/>
<gene>
    <name evidence="1" type="ORF">N7515_000701</name>
</gene>
<dbReference type="PANTHER" id="PTHR31630">
    <property type="entry name" value="PHYTANOYL-COA DIOXYGENASE-RELATED-RELATED"/>
    <property type="match status" value="1"/>
</dbReference>
<keyword evidence="2" id="KW-1185">Reference proteome</keyword>
<organism evidence="1 2">
    <name type="scientific">Penicillium bovifimosum</name>
    <dbReference type="NCBI Taxonomy" id="126998"/>
    <lineage>
        <taxon>Eukaryota</taxon>
        <taxon>Fungi</taxon>
        <taxon>Dikarya</taxon>
        <taxon>Ascomycota</taxon>
        <taxon>Pezizomycotina</taxon>
        <taxon>Eurotiomycetes</taxon>
        <taxon>Eurotiomycetidae</taxon>
        <taxon>Eurotiales</taxon>
        <taxon>Aspergillaceae</taxon>
        <taxon>Penicillium</taxon>
    </lineage>
</organism>
<reference evidence="1" key="2">
    <citation type="journal article" date="2023" name="IMA Fungus">
        <title>Comparative genomic study of the Penicillium genus elucidates a diverse pangenome and 15 lateral gene transfer events.</title>
        <authorList>
            <person name="Petersen C."/>
            <person name="Sorensen T."/>
            <person name="Nielsen M.R."/>
            <person name="Sondergaard T.E."/>
            <person name="Sorensen J.L."/>
            <person name="Fitzpatrick D.A."/>
            <person name="Frisvad J.C."/>
            <person name="Nielsen K.L."/>
        </authorList>
    </citation>
    <scope>NUCLEOTIDE SEQUENCE</scope>
    <source>
        <strain evidence="1">IBT 22155</strain>
    </source>
</reference>
<protein>
    <submittedName>
        <fullName evidence="1">Uncharacterized protein</fullName>
    </submittedName>
</protein>
<dbReference type="AlphaFoldDB" id="A0A9W9HFX2"/>
<dbReference type="OrthoDB" id="445007at2759"/>
<dbReference type="Proteomes" id="UP001149079">
    <property type="component" value="Unassembled WGS sequence"/>
</dbReference>